<dbReference type="Pfam" id="PF09995">
    <property type="entry name" value="MPAB_Lcp_cat"/>
    <property type="match status" value="1"/>
</dbReference>
<dbReference type="InterPro" id="IPR046366">
    <property type="entry name" value="MPAB"/>
</dbReference>
<protein>
    <submittedName>
        <fullName evidence="2">Peptidase</fullName>
    </submittedName>
</protein>
<keyword evidence="3" id="KW-1185">Reference proteome</keyword>
<dbReference type="InterPro" id="IPR018713">
    <property type="entry name" value="MPAB/Lcp_cat_dom"/>
</dbReference>
<organism evidence="2 3">
    <name type="scientific">Agromyces rhizosphaerae</name>
    <dbReference type="NCBI Taxonomy" id="88374"/>
    <lineage>
        <taxon>Bacteria</taxon>
        <taxon>Bacillati</taxon>
        <taxon>Actinomycetota</taxon>
        <taxon>Actinomycetes</taxon>
        <taxon>Micrococcales</taxon>
        <taxon>Microbacteriaceae</taxon>
        <taxon>Agromyces</taxon>
    </lineage>
</organism>
<name>A0A9W6CXY8_9MICO</name>
<dbReference type="AlphaFoldDB" id="A0A9W6CXY8"/>
<evidence type="ECO:0000313" key="3">
    <source>
        <dbReference type="Proteomes" id="UP001144396"/>
    </source>
</evidence>
<gene>
    <name evidence="2" type="ORF">ARHIZOSPH14_26170</name>
</gene>
<sequence>MVHFLTPGSYAAGMRRDHWRRRNAALDPARDHVEIYRNVVMYEFPWDMNQALSFALFRTYAVPGIGRLLDETGEFTGRTQKRYDDTALLLEAPSRLGFDHPEARAATRRINGMHRAYDIPDHEFRYVLSTFVVVPKRWLDAYGKRPLDAGELEASVHYYRALGARMGIPDIPETYEGFATLMDDYEAEHFAFEPGARRVADSTLALLLTFHPRLPKRLVEVFSRALMDDELLDALGYDHPPRAVTASSRAALRLRGRIARLLPANRTPTAVADLPWVRSYPDGYDIERLGTFPSGCPVPHDSRTESGAA</sequence>
<evidence type="ECO:0000259" key="1">
    <source>
        <dbReference type="Pfam" id="PF09995"/>
    </source>
</evidence>
<accession>A0A9W6CXY8</accession>
<dbReference type="Proteomes" id="UP001144396">
    <property type="component" value="Unassembled WGS sequence"/>
</dbReference>
<feature type="domain" description="ER-bound oxygenase mpaB/mpaB'/Rubber oxygenase catalytic" evidence="1">
    <location>
        <begin position="61"/>
        <end position="252"/>
    </location>
</feature>
<dbReference type="PANTHER" id="PTHR36124">
    <property type="match status" value="1"/>
</dbReference>
<reference evidence="2" key="1">
    <citation type="submission" date="2022-12" db="EMBL/GenBank/DDBJ databases">
        <title>Reference genome sequencing for broad-spectrum identification of bacterial and archaeal isolates by mass spectrometry.</title>
        <authorList>
            <person name="Sekiguchi Y."/>
            <person name="Tourlousse D.M."/>
        </authorList>
    </citation>
    <scope>NUCLEOTIDE SEQUENCE</scope>
    <source>
        <strain evidence="2">14</strain>
    </source>
</reference>
<dbReference type="EMBL" id="BSDP01000001">
    <property type="protein sequence ID" value="GLI28375.1"/>
    <property type="molecule type" value="Genomic_DNA"/>
</dbReference>
<proteinExistence type="predicted"/>
<dbReference type="PANTHER" id="PTHR36124:SF1">
    <property type="entry name" value="ER-BOUND OXYGENASE MPAB_MPAB'_RUBBER OXYGENASE CATALYTIC DOMAIN-CONTAINING PROTEIN"/>
    <property type="match status" value="1"/>
</dbReference>
<comment type="caution">
    <text evidence="2">The sequence shown here is derived from an EMBL/GenBank/DDBJ whole genome shotgun (WGS) entry which is preliminary data.</text>
</comment>
<evidence type="ECO:0000313" key="2">
    <source>
        <dbReference type="EMBL" id="GLI28375.1"/>
    </source>
</evidence>
<dbReference type="GO" id="GO:0016491">
    <property type="term" value="F:oxidoreductase activity"/>
    <property type="evidence" value="ECO:0007669"/>
    <property type="project" value="InterPro"/>
</dbReference>